<gene>
    <name evidence="8" type="ORF">Poli38472_000761</name>
</gene>
<evidence type="ECO:0000313" key="8">
    <source>
        <dbReference type="EMBL" id="TMW60719.1"/>
    </source>
</evidence>
<dbReference type="Gene3D" id="1.10.510.10">
    <property type="entry name" value="Transferase(Phosphotransferase) domain 1"/>
    <property type="match status" value="1"/>
</dbReference>
<dbReference type="GO" id="GO:0005524">
    <property type="term" value="F:ATP binding"/>
    <property type="evidence" value="ECO:0007669"/>
    <property type="project" value="UniProtKB-KW"/>
</dbReference>
<dbReference type="EMBL" id="SPLM01000108">
    <property type="protein sequence ID" value="TMW60719.1"/>
    <property type="molecule type" value="Genomic_DNA"/>
</dbReference>
<keyword evidence="3" id="KW-0547">Nucleotide-binding</keyword>
<dbReference type="Gene3D" id="3.30.200.20">
    <property type="entry name" value="Phosphorylase Kinase, domain 1"/>
    <property type="match status" value="1"/>
</dbReference>
<evidence type="ECO:0000256" key="5">
    <source>
        <dbReference type="ARBA" id="ARBA00022840"/>
    </source>
</evidence>
<evidence type="ECO:0000313" key="9">
    <source>
        <dbReference type="Proteomes" id="UP000794436"/>
    </source>
</evidence>
<dbReference type="OrthoDB" id="76001at2759"/>
<accession>A0A8K1FH68</accession>
<proteinExistence type="predicted"/>
<evidence type="ECO:0000256" key="6">
    <source>
        <dbReference type="SAM" id="MobiDB-lite"/>
    </source>
</evidence>
<feature type="domain" description="Protein kinase" evidence="7">
    <location>
        <begin position="4"/>
        <end position="284"/>
    </location>
</feature>
<organism evidence="8 9">
    <name type="scientific">Pythium oligandrum</name>
    <name type="common">Mycoparasitic fungus</name>
    <dbReference type="NCBI Taxonomy" id="41045"/>
    <lineage>
        <taxon>Eukaryota</taxon>
        <taxon>Sar</taxon>
        <taxon>Stramenopiles</taxon>
        <taxon>Oomycota</taxon>
        <taxon>Peronosporomycetes</taxon>
        <taxon>Pythiales</taxon>
        <taxon>Pythiaceae</taxon>
        <taxon>Pythium</taxon>
    </lineage>
</organism>
<keyword evidence="1" id="KW-0723">Serine/threonine-protein kinase</keyword>
<evidence type="ECO:0000256" key="4">
    <source>
        <dbReference type="ARBA" id="ARBA00022777"/>
    </source>
</evidence>
<comment type="caution">
    <text evidence="8">The sequence shown here is derived from an EMBL/GenBank/DDBJ whole genome shotgun (WGS) entry which is preliminary data.</text>
</comment>
<dbReference type="GO" id="GO:0004674">
    <property type="term" value="F:protein serine/threonine kinase activity"/>
    <property type="evidence" value="ECO:0007669"/>
    <property type="project" value="UniProtKB-KW"/>
</dbReference>
<protein>
    <recommendedName>
        <fullName evidence="7">Protein kinase domain-containing protein</fullName>
    </recommendedName>
</protein>
<dbReference type="InterPro" id="IPR008271">
    <property type="entry name" value="Ser/Thr_kinase_AS"/>
</dbReference>
<dbReference type="PROSITE" id="PS50011">
    <property type="entry name" value="PROTEIN_KINASE_DOM"/>
    <property type="match status" value="1"/>
</dbReference>
<sequence length="346" mass="39286">MEDLEVVRLLGQGGIATVYLCRRRQTGELLAVKRIPQERLKTAEQKRRAAAERHLLKHLSGPYLAKGIRSYEDDDFLSMEMEYIVDARPLYQCIWQYRQTGRLSESVAKYFAAQIVLAVASIHDAGYMHRDLKSGNVVIDHRGIAFVIDYGFAKALKSGGSTECGGRESQRTWSLCGTHYVMAPEMFRRQVYGTEVDWWGLGVIIHEMVTGRPPWEYKPSADLPVERFFDEVIAGAERLALPKGLTQTDMSPQCRSLIQSLLEVEPEKRLGHNGASEVMAHGWFHDIDWKEFSAQGHVQSPYDSKIDFNPSLDLLHRRQDETVDDNSPSSAESIDPEDDAKYFGDF</sequence>
<dbReference type="SUPFAM" id="SSF56112">
    <property type="entry name" value="Protein kinase-like (PK-like)"/>
    <property type="match status" value="1"/>
</dbReference>
<reference evidence="8" key="1">
    <citation type="submission" date="2019-03" db="EMBL/GenBank/DDBJ databases">
        <title>Long read genome sequence of the mycoparasitic Pythium oligandrum ATCC 38472 isolated from sugarbeet rhizosphere.</title>
        <authorList>
            <person name="Gaulin E."/>
        </authorList>
    </citation>
    <scope>NUCLEOTIDE SEQUENCE</scope>
    <source>
        <strain evidence="8">ATCC 38472_TT</strain>
    </source>
</reference>
<evidence type="ECO:0000256" key="1">
    <source>
        <dbReference type="ARBA" id="ARBA00022527"/>
    </source>
</evidence>
<keyword evidence="9" id="KW-1185">Reference proteome</keyword>
<dbReference type="InterPro" id="IPR000719">
    <property type="entry name" value="Prot_kinase_dom"/>
</dbReference>
<dbReference type="AlphaFoldDB" id="A0A8K1FH68"/>
<evidence type="ECO:0000259" key="7">
    <source>
        <dbReference type="PROSITE" id="PS50011"/>
    </source>
</evidence>
<keyword evidence="4" id="KW-0418">Kinase</keyword>
<evidence type="ECO:0000256" key="3">
    <source>
        <dbReference type="ARBA" id="ARBA00022741"/>
    </source>
</evidence>
<dbReference type="SMART" id="SM00220">
    <property type="entry name" value="S_TKc"/>
    <property type="match status" value="1"/>
</dbReference>
<keyword evidence="2" id="KW-0808">Transferase</keyword>
<dbReference type="Pfam" id="PF00069">
    <property type="entry name" value="Pkinase"/>
    <property type="match status" value="1"/>
</dbReference>
<feature type="region of interest" description="Disordered" evidence="6">
    <location>
        <begin position="315"/>
        <end position="346"/>
    </location>
</feature>
<dbReference type="PANTHER" id="PTHR24353">
    <property type="entry name" value="CYCLIC NUCLEOTIDE-DEPENDENT PROTEIN KINASE"/>
    <property type="match status" value="1"/>
</dbReference>
<name>A0A8K1FH68_PYTOL</name>
<evidence type="ECO:0000256" key="2">
    <source>
        <dbReference type="ARBA" id="ARBA00022679"/>
    </source>
</evidence>
<dbReference type="InterPro" id="IPR011009">
    <property type="entry name" value="Kinase-like_dom_sf"/>
</dbReference>
<dbReference type="PROSITE" id="PS00108">
    <property type="entry name" value="PROTEIN_KINASE_ST"/>
    <property type="match status" value="1"/>
</dbReference>
<keyword evidence="5" id="KW-0067">ATP-binding</keyword>
<dbReference type="Proteomes" id="UP000794436">
    <property type="component" value="Unassembled WGS sequence"/>
</dbReference>